<reference evidence="3" key="1">
    <citation type="submission" date="2016-10" db="EMBL/GenBank/DDBJ databases">
        <authorList>
            <person name="Varghese N."/>
            <person name="Submissions S."/>
        </authorList>
    </citation>
    <scope>NUCLEOTIDE SEQUENCE [LARGE SCALE GENOMIC DNA]</scope>
    <source>
        <strain evidence="3">DSM 45079</strain>
    </source>
</reference>
<keyword evidence="3" id="KW-1185">Reference proteome</keyword>
<organism evidence="2 3">
    <name type="scientific">Jiangella alkaliphila</name>
    <dbReference type="NCBI Taxonomy" id="419479"/>
    <lineage>
        <taxon>Bacteria</taxon>
        <taxon>Bacillati</taxon>
        <taxon>Actinomycetota</taxon>
        <taxon>Actinomycetes</taxon>
        <taxon>Jiangellales</taxon>
        <taxon>Jiangellaceae</taxon>
        <taxon>Jiangella</taxon>
    </lineage>
</organism>
<evidence type="ECO:0000256" key="1">
    <source>
        <dbReference type="SAM" id="Phobius"/>
    </source>
</evidence>
<dbReference type="RefSeq" id="WP_083421259.1">
    <property type="nucleotide sequence ID" value="NZ_KQ061219.1"/>
</dbReference>
<dbReference type="STRING" id="419479.SAMN04488563_0394"/>
<feature type="transmembrane region" description="Helical" evidence="1">
    <location>
        <begin position="49"/>
        <end position="72"/>
    </location>
</feature>
<keyword evidence="1" id="KW-1133">Transmembrane helix</keyword>
<gene>
    <name evidence="2" type="ORF">SAMN04488563_0394</name>
</gene>
<protein>
    <submittedName>
        <fullName evidence="2">Uncharacterized protein</fullName>
    </submittedName>
</protein>
<dbReference type="Proteomes" id="UP000182977">
    <property type="component" value="Chromosome I"/>
</dbReference>
<dbReference type="EMBL" id="LT629791">
    <property type="protein sequence ID" value="SDU16687.1"/>
    <property type="molecule type" value="Genomic_DNA"/>
</dbReference>
<proteinExistence type="predicted"/>
<evidence type="ECO:0000313" key="3">
    <source>
        <dbReference type="Proteomes" id="UP000182977"/>
    </source>
</evidence>
<dbReference type="AlphaFoldDB" id="A0A1H2GAN5"/>
<keyword evidence="1" id="KW-0812">Transmembrane</keyword>
<accession>A0A1H2GAN5</accession>
<sequence>MIEPAQLLEWRDRDGVWNDTADKARRVIVLANIRTIESHRLGNNGKASLIEVAFVVQVVAVAFLAITIGVAIQSA</sequence>
<keyword evidence="1" id="KW-0472">Membrane</keyword>
<evidence type="ECO:0000313" key="2">
    <source>
        <dbReference type="EMBL" id="SDU16687.1"/>
    </source>
</evidence>
<name>A0A1H2GAN5_9ACTN</name>